<protein>
    <submittedName>
        <fullName evidence="1">Uncharacterized protein</fullName>
    </submittedName>
</protein>
<reference evidence="1 2" key="1">
    <citation type="journal article" date="2006" name="Science">
        <title>The genome of black cottonwood, Populus trichocarpa (Torr. &amp; Gray).</title>
        <authorList>
            <person name="Tuskan G.A."/>
            <person name="Difazio S."/>
            <person name="Jansson S."/>
            <person name="Bohlmann J."/>
            <person name="Grigoriev I."/>
            <person name="Hellsten U."/>
            <person name="Putnam N."/>
            <person name="Ralph S."/>
            <person name="Rombauts S."/>
            <person name="Salamov A."/>
            <person name="Schein J."/>
            <person name="Sterck L."/>
            <person name="Aerts A."/>
            <person name="Bhalerao R.R."/>
            <person name="Bhalerao R.P."/>
            <person name="Blaudez D."/>
            <person name="Boerjan W."/>
            <person name="Brun A."/>
            <person name="Brunner A."/>
            <person name="Busov V."/>
            <person name="Campbell M."/>
            <person name="Carlson J."/>
            <person name="Chalot M."/>
            <person name="Chapman J."/>
            <person name="Chen G.L."/>
            <person name="Cooper D."/>
            <person name="Coutinho P.M."/>
            <person name="Couturier J."/>
            <person name="Covert S."/>
            <person name="Cronk Q."/>
            <person name="Cunningham R."/>
            <person name="Davis J."/>
            <person name="Degroeve S."/>
            <person name="Dejardin A."/>
            <person name="Depamphilis C."/>
            <person name="Detter J."/>
            <person name="Dirks B."/>
            <person name="Dubchak I."/>
            <person name="Duplessis S."/>
            <person name="Ehlting J."/>
            <person name="Ellis B."/>
            <person name="Gendler K."/>
            <person name="Goodstein D."/>
            <person name="Gribskov M."/>
            <person name="Grimwood J."/>
            <person name="Groover A."/>
            <person name="Gunter L."/>
            <person name="Hamberger B."/>
            <person name="Heinze B."/>
            <person name="Helariutta Y."/>
            <person name="Henrissat B."/>
            <person name="Holligan D."/>
            <person name="Holt R."/>
            <person name="Huang W."/>
            <person name="Islam-Faridi N."/>
            <person name="Jones S."/>
            <person name="Jones-Rhoades M."/>
            <person name="Jorgensen R."/>
            <person name="Joshi C."/>
            <person name="Kangasjarvi J."/>
            <person name="Karlsson J."/>
            <person name="Kelleher C."/>
            <person name="Kirkpatrick R."/>
            <person name="Kirst M."/>
            <person name="Kohler A."/>
            <person name="Kalluri U."/>
            <person name="Larimer F."/>
            <person name="Leebens-Mack J."/>
            <person name="Leple J.C."/>
            <person name="Locascio P."/>
            <person name="Lou Y."/>
            <person name="Lucas S."/>
            <person name="Martin F."/>
            <person name="Montanini B."/>
            <person name="Napoli C."/>
            <person name="Nelson D.R."/>
            <person name="Nelson C."/>
            <person name="Nieminen K."/>
            <person name="Nilsson O."/>
            <person name="Pereda V."/>
            <person name="Peter G."/>
            <person name="Philippe R."/>
            <person name="Pilate G."/>
            <person name="Poliakov A."/>
            <person name="Razumovskaya J."/>
            <person name="Richardson P."/>
            <person name="Rinaldi C."/>
            <person name="Ritland K."/>
            <person name="Rouze P."/>
            <person name="Ryaboy D."/>
            <person name="Schmutz J."/>
            <person name="Schrader J."/>
            <person name="Segerman B."/>
            <person name="Shin H."/>
            <person name="Siddiqui A."/>
            <person name="Sterky F."/>
            <person name="Terry A."/>
            <person name="Tsai C.J."/>
            <person name="Uberbacher E."/>
            <person name="Unneberg P."/>
            <person name="Vahala J."/>
            <person name="Wall K."/>
            <person name="Wessler S."/>
            <person name="Yang G."/>
            <person name="Yin T."/>
            <person name="Douglas C."/>
            <person name="Marra M."/>
            <person name="Sandberg G."/>
            <person name="Van de Peer Y."/>
            <person name="Rokhsar D."/>
        </authorList>
    </citation>
    <scope>NUCLEOTIDE SEQUENCE [LARGE SCALE GENOMIC DNA]</scope>
    <source>
        <strain evidence="2">cv. Nisqually</strain>
    </source>
</reference>
<organism evidence="1 2">
    <name type="scientific">Populus trichocarpa</name>
    <name type="common">Western balsam poplar</name>
    <name type="synonym">Populus balsamifera subsp. trichocarpa</name>
    <dbReference type="NCBI Taxonomy" id="3694"/>
    <lineage>
        <taxon>Eukaryota</taxon>
        <taxon>Viridiplantae</taxon>
        <taxon>Streptophyta</taxon>
        <taxon>Embryophyta</taxon>
        <taxon>Tracheophyta</taxon>
        <taxon>Spermatophyta</taxon>
        <taxon>Magnoliopsida</taxon>
        <taxon>eudicotyledons</taxon>
        <taxon>Gunneridae</taxon>
        <taxon>Pentapetalae</taxon>
        <taxon>rosids</taxon>
        <taxon>fabids</taxon>
        <taxon>Malpighiales</taxon>
        <taxon>Salicaceae</taxon>
        <taxon>Saliceae</taxon>
        <taxon>Populus</taxon>
    </lineage>
</organism>
<dbReference type="Proteomes" id="UP000006729">
    <property type="component" value="Chromosome 9"/>
</dbReference>
<evidence type="ECO:0000313" key="1">
    <source>
        <dbReference type="EMBL" id="PNT20278.1"/>
    </source>
</evidence>
<evidence type="ECO:0000313" key="2">
    <source>
        <dbReference type="Proteomes" id="UP000006729"/>
    </source>
</evidence>
<proteinExistence type="predicted"/>
<dbReference type="InParanoid" id="B9HN56"/>
<keyword evidence="2" id="KW-1185">Reference proteome</keyword>
<dbReference type="AlphaFoldDB" id="B9HN56"/>
<name>B9HN56_POPTR</name>
<gene>
    <name evidence="1" type="ORF">POPTR_009G081700</name>
</gene>
<dbReference type="HOGENOM" id="CLU_2546864_0_0_1"/>
<dbReference type="EMBL" id="CM009298">
    <property type="protein sequence ID" value="PNT20278.1"/>
    <property type="molecule type" value="Genomic_DNA"/>
</dbReference>
<sequence>MQLILLQMRDKLAIQQWRSIISADRGVFLIKLEKLVASTFKSKPRITPRAKSQISIRFQFVFFLFEHPKFSKKPGLSLPSETA</sequence>
<accession>B9HN56</accession>